<gene>
    <name evidence="3" type="ORF">METZ01_LOCUS182099</name>
</gene>
<protein>
    <recommendedName>
        <fullName evidence="2">Rhodanese domain-containing protein</fullName>
    </recommendedName>
</protein>
<dbReference type="InterPro" id="IPR001763">
    <property type="entry name" value="Rhodanese-like_dom"/>
</dbReference>
<keyword evidence="1" id="KW-0812">Transmembrane</keyword>
<dbReference type="SUPFAM" id="SSF52821">
    <property type="entry name" value="Rhodanese/Cell cycle control phosphatase"/>
    <property type="match status" value="1"/>
</dbReference>
<dbReference type="PROSITE" id="PS50206">
    <property type="entry name" value="RHODANESE_3"/>
    <property type="match status" value="1"/>
</dbReference>
<reference evidence="3" key="1">
    <citation type="submission" date="2018-05" db="EMBL/GenBank/DDBJ databases">
        <authorList>
            <person name="Lanie J.A."/>
            <person name="Ng W.-L."/>
            <person name="Kazmierczak K.M."/>
            <person name="Andrzejewski T.M."/>
            <person name="Davidsen T.M."/>
            <person name="Wayne K.J."/>
            <person name="Tettelin H."/>
            <person name="Glass J.I."/>
            <person name="Rusch D."/>
            <person name="Podicherti R."/>
            <person name="Tsui H.-C.T."/>
            <person name="Winkler M.E."/>
        </authorList>
    </citation>
    <scope>NUCLEOTIDE SEQUENCE</scope>
</reference>
<dbReference type="PANTHER" id="PTHR43031:SF1">
    <property type="entry name" value="PYRIDINE NUCLEOTIDE-DISULPHIDE OXIDOREDUCTASE"/>
    <property type="match status" value="1"/>
</dbReference>
<sequence length="139" mass="15314">MDTQFIAENWHLFAALVVICTLLVVDSLRRSGGSSQVSAVQLPQLINHDGAVVVDVCESAEFDKGHIPAAINIPMGQLKDNLKRLNKYRDRKKPIVLTCQSGTRAGRAAAILRKNEFSNVYTLTGGIAAWEKENLPIER</sequence>
<dbReference type="Pfam" id="PF00581">
    <property type="entry name" value="Rhodanese"/>
    <property type="match status" value="1"/>
</dbReference>
<dbReference type="EMBL" id="UINC01035981">
    <property type="protein sequence ID" value="SVB29245.1"/>
    <property type="molecule type" value="Genomic_DNA"/>
</dbReference>
<dbReference type="PANTHER" id="PTHR43031">
    <property type="entry name" value="FAD-DEPENDENT OXIDOREDUCTASE"/>
    <property type="match status" value="1"/>
</dbReference>
<dbReference type="SMART" id="SM00450">
    <property type="entry name" value="RHOD"/>
    <property type="match status" value="1"/>
</dbReference>
<evidence type="ECO:0000313" key="3">
    <source>
        <dbReference type="EMBL" id="SVB29245.1"/>
    </source>
</evidence>
<feature type="domain" description="Rhodanese" evidence="2">
    <location>
        <begin position="47"/>
        <end position="139"/>
    </location>
</feature>
<dbReference type="AlphaFoldDB" id="A0A382CT21"/>
<dbReference type="InterPro" id="IPR050229">
    <property type="entry name" value="GlpE_sulfurtransferase"/>
</dbReference>
<dbReference type="CDD" id="cd00158">
    <property type="entry name" value="RHOD"/>
    <property type="match status" value="1"/>
</dbReference>
<evidence type="ECO:0000259" key="2">
    <source>
        <dbReference type="PROSITE" id="PS50206"/>
    </source>
</evidence>
<name>A0A382CT21_9ZZZZ</name>
<evidence type="ECO:0000256" key="1">
    <source>
        <dbReference type="SAM" id="Phobius"/>
    </source>
</evidence>
<organism evidence="3">
    <name type="scientific">marine metagenome</name>
    <dbReference type="NCBI Taxonomy" id="408172"/>
    <lineage>
        <taxon>unclassified sequences</taxon>
        <taxon>metagenomes</taxon>
        <taxon>ecological metagenomes</taxon>
    </lineage>
</organism>
<keyword evidence="1" id="KW-0472">Membrane</keyword>
<dbReference type="InterPro" id="IPR036873">
    <property type="entry name" value="Rhodanese-like_dom_sf"/>
</dbReference>
<feature type="transmembrane region" description="Helical" evidence="1">
    <location>
        <begin position="12"/>
        <end position="28"/>
    </location>
</feature>
<accession>A0A382CT21</accession>
<keyword evidence="1" id="KW-1133">Transmembrane helix</keyword>
<proteinExistence type="predicted"/>
<dbReference type="Gene3D" id="3.40.250.10">
    <property type="entry name" value="Rhodanese-like domain"/>
    <property type="match status" value="1"/>
</dbReference>